<keyword evidence="2" id="KW-1185">Reference proteome</keyword>
<proteinExistence type="predicted"/>
<dbReference type="Proteomes" id="UP001164539">
    <property type="component" value="Chromosome 1"/>
</dbReference>
<dbReference type="EMBL" id="CM051394">
    <property type="protein sequence ID" value="KAJ4728172.1"/>
    <property type="molecule type" value="Genomic_DNA"/>
</dbReference>
<accession>A0ACC1YXI2</accession>
<comment type="caution">
    <text evidence="1">The sequence shown here is derived from an EMBL/GenBank/DDBJ whole genome shotgun (WGS) entry which is preliminary data.</text>
</comment>
<protein>
    <submittedName>
        <fullName evidence="1">DUF1191 domain-containing protein</fullName>
    </submittedName>
</protein>
<evidence type="ECO:0000313" key="1">
    <source>
        <dbReference type="EMBL" id="KAJ4728172.1"/>
    </source>
</evidence>
<name>A0ACC1YXI2_MELAZ</name>
<gene>
    <name evidence="1" type="ORF">OWV82_001151</name>
</gene>
<evidence type="ECO:0000313" key="2">
    <source>
        <dbReference type="Proteomes" id="UP001164539"/>
    </source>
</evidence>
<sequence length="297" mass="33043">MGFFYKSWFIVSLIFSLLLYSMAHGSKSYDPESLRALFHSHVNETLAKHHHTGHFYNISLPSNFSGMQVSVVRLRSGTLEANGANFSCFHIPPKVISVPYEKRIAIVYDNLGNWSSHYYKVQNHSLVAPVVGFTPYDASNLSNLSNRELTLSMKGDPISISFSDIVIQDKNVTLKCVKFGAGESIEFSNMAEPNLCVTRGPGHFSVVTPSPPQPPEKKGGSSRKWWVVGFVSGFGGLVLLILVGVVIFKLVRKTKLRKMESESEKGVAFDTMWIGRSRIPSASMIRTQPALEHDYVP</sequence>
<reference evidence="1 2" key="1">
    <citation type="journal article" date="2023" name="Science">
        <title>Complex scaffold remodeling in plant triterpene biosynthesis.</title>
        <authorList>
            <person name="De La Pena R."/>
            <person name="Hodgson H."/>
            <person name="Liu J.C."/>
            <person name="Stephenson M.J."/>
            <person name="Martin A.C."/>
            <person name="Owen C."/>
            <person name="Harkess A."/>
            <person name="Leebens-Mack J."/>
            <person name="Jimenez L.E."/>
            <person name="Osbourn A."/>
            <person name="Sattely E.S."/>
        </authorList>
    </citation>
    <scope>NUCLEOTIDE SEQUENCE [LARGE SCALE GENOMIC DNA]</scope>
    <source>
        <strain evidence="2">cv. JPN11</strain>
        <tissue evidence="1">Leaf</tissue>
    </source>
</reference>
<organism evidence="1 2">
    <name type="scientific">Melia azedarach</name>
    <name type="common">Chinaberry tree</name>
    <dbReference type="NCBI Taxonomy" id="155640"/>
    <lineage>
        <taxon>Eukaryota</taxon>
        <taxon>Viridiplantae</taxon>
        <taxon>Streptophyta</taxon>
        <taxon>Embryophyta</taxon>
        <taxon>Tracheophyta</taxon>
        <taxon>Spermatophyta</taxon>
        <taxon>Magnoliopsida</taxon>
        <taxon>eudicotyledons</taxon>
        <taxon>Gunneridae</taxon>
        <taxon>Pentapetalae</taxon>
        <taxon>rosids</taxon>
        <taxon>malvids</taxon>
        <taxon>Sapindales</taxon>
        <taxon>Meliaceae</taxon>
        <taxon>Melia</taxon>
    </lineage>
</organism>